<dbReference type="InterPro" id="IPR052808">
    <property type="entry name" value="GPCR_Mth-like"/>
</dbReference>
<keyword evidence="9" id="KW-0807">Transducer</keyword>
<dbReference type="PANTHER" id="PTHR46953">
    <property type="entry name" value="G-PROTEIN COUPLED RECEPTOR MTH-LIKE 1-RELATED"/>
    <property type="match status" value="1"/>
</dbReference>
<dbReference type="PROSITE" id="PS50261">
    <property type="entry name" value="G_PROTEIN_RECEP_F2_4"/>
    <property type="match status" value="1"/>
</dbReference>
<keyword evidence="6" id="KW-0297">G-protein coupled receptor</keyword>
<accession>A0A6V7GTE1</accession>
<sequence length="522" mass="59743">MFWQRYNNLHGSSINRTRRNNMHGISKKCLALLQIVLCQLAISETRMDSETRIISIPLENETVIPEKYKNLPLVGKCCPLGEIFVRNGTKAICAPDPSFTAGNFSPIFYEFNASGYEVPGQPRSLFVVIVGDPCKYKRYILDPYDDQRDNNYLLTNGSIFVPDHDPKVLQPGVHYCVEIVPDLGLATFVCFPEDRVIISADSRITIYACGLLISVPFLILTIVAYSVTPKLRDILGRALCRYCGCLAVAFTLLAITQLWSIDLSDQACTNIAFVVQFSFVACFFWLNAMCIEMWSLVRVYVDRETYKRMKPKTLFFWYSLWCWGPSVILILVSMIMDLGPIIPATYVKPNSGKAGCSFKCKLKTEDKAVPYFYIPVGLLLLGNVLLFVFIFVKLTKYQRDLDLRRLARNQQSDRLDRKYLRRLMRTAIVCMIVFSLMGFNWMMELISWFVDGDSFDWSSFDLINALQGVLIFALFVLRRPPRDFVWHKIQQLRGINSVAADVEVESVELYLLPTMNGDTLPR</sequence>
<feature type="transmembrane region" description="Helical" evidence="10">
    <location>
        <begin position="315"/>
        <end position="336"/>
    </location>
</feature>
<dbReference type="GO" id="GO:0007166">
    <property type="term" value="P:cell surface receptor signaling pathway"/>
    <property type="evidence" value="ECO:0007669"/>
    <property type="project" value="InterPro"/>
</dbReference>
<feature type="transmembrane region" description="Helical" evidence="10">
    <location>
        <begin position="462"/>
        <end position="478"/>
    </location>
</feature>
<dbReference type="InterPro" id="IPR017981">
    <property type="entry name" value="GPCR_2-like_7TM"/>
</dbReference>
<comment type="subcellular location">
    <subcellularLocation>
        <location evidence="1">Membrane</location>
        <topology evidence="1">Multi-pass membrane protein</topology>
    </subcellularLocation>
</comment>
<gene>
    <name evidence="12" type="ORF">MHI_LOCUS971</name>
</gene>
<keyword evidence="13" id="KW-1185">Reference proteome</keyword>
<organism evidence="12 13">
    <name type="scientific">Heterotrigona itama</name>
    <dbReference type="NCBI Taxonomy" id="395501"/>
    <lineage>
        <taxon>Eukaryota</taxon>
        <taxon>Metazoa</taxon>
        <taxon>Ecdysozoa</taxon>
        <taxon>Arthropoda</taxon>
        <taxon>Hexapoda</taxon>
        <taxon>Insecta</taxon>
        <taxon>Pterygota</taxon>
        <taxon>Neoptera</taxon>
        <taxon>Endopterygota</taxon>
        <taxon>Hymenoptera</taxon>
        <taxon>Apocrita</taxon>
        <taxon>Aculeata</taxon>
        <taxon>Apoidea</taxon>
        <taxon>Anthophila</taxon>
        <taxon>Apidae</taxon>
        <taxon>Heterotrigona</taxon>
    </lineage>
</organism>
<evidence type="ECO:0000256" key="9">
    <source>
        <dbReference type="ARBA" id="ARBA00023224"/>
    </source>
</evidence>
<feature type="transmembrane region" description="Helical" evidence="10">
    <location>
        <begin position="204"/>
        <end position="227"/>
    </location>
</feature>
<keyword evidence="4" id="KW-0732">Signal</keyword>
<feature type="transmembrane region" description="Helical" evidence="10">
    <location>
        <begin position="423"/>
        <end position="442"/>
    </location>
</feature>
<dbReference type="EMBL" id="CAJDYZ010000023">
    <property type="protein sequence ID" value="CAD1468074.1"/>
    <property type="molecule type" value="Genomic_DNA"/>
</dbReference>
<evidence type="ECO:0000256" key="5">
    <source>
        <dbReference type="ARBA" id="ARBA00022989"/>
    </source>
</evidence>
<feature type="transmembrane region" description="Helical" evidence="10">
    <location>
        <begin position="271"/>
        <end position="294"/>
    </location>
</feature>
<evidence type="ECO:0000313" key="13">
    <source>
        <dbReference type="Proteomes" id="UP000752696"/>
    </source>
</evidence>
<dbReference type="GO" id="GO:0004930">
    <property type="term" value="F:G protein-coupled receptor activity"/>
    <property type="evidence" value="ECO:0007669"/>
    <property type="project" value="UniProtKB-KW"/>
</dbReference>
<dbReference type="OrthoDB" id="5854379at2759"/>
<feature type="domain" description="G-protein coupled receptors family 2 profile 2" evidence="11">
    <location>
        <begin position="203"/>
        <end position="479"/>
    </location>
</feature>
<evidence type="ECO:0000313" key="12">
    <source>
        <dbReference type="EMBL" id="CAD1468074.1"/>
    </source>
</evidence>
<keyword evidence="5 10" id="KW-1133">Transmembrane helix</keyword>
<evidence type="ECO:0000256" key="10">
    <source>
        <dbReference type="SAM" id="Phobius"/>
    </source>
</evidence>
<evidence type="ECO:0000256" key="1">
    <source>
        <dbReference type="ARBA" id="ARBA00004141"/>
    </source>
</evidence>
<dbReference type="Gene3D" id="2.170.180.11">
    <property type="entry name" value="Methuselah ectodomain, domain 2"/>
    <property type="match status" value="1"/>
</dbReference>
<dbReference type="Pfam" id="PF00002">
    <property type="entry name" value="7tm_2"/>
    <property type="match status" value="1"/>
</dbReference>
<evidence type="ECO:0000259" key="11">
    <source>
        <dbReference type="PROSITE" id="PS50261"/>
    </source>
</evidence>
<dbReference type="Gene3D" id="1.20.1070.10">
    <property type="entry name" value="Rhodopsin 7-helix transmembrane proteins"/>
    <property type="match status" value="1"/>
</dbReference>
<dbReference type="Proteomes" id="UP000752696">
    <property type="component" value="Unassembled WGS sequence"/>
</dbReference>
<protein>
    <recommendedName>
        <fullName evidence="11">G-protein coupled receptors family 2 profile 2 domain-containing protein</fullName>
    </recommendedName>
</protein>
<comment type="caution">
    <text evidence="12">The sequence shown here is derived from an EMBL/GenBank/DDBJ whole genome shotgun (WGS) entry which is preliminary data.</text>
</comment>
<keyword evidence="7 10" id="KW-0472">Membrane</keyword>
<evidence type="ECO:0000256" key="4">
    <source>
        <dbReference type="ARBA" id="ARBA00022729"/>
    </source>
</evidence>
<evidence type="ECO:0000256" key="2">
    <source>
        <dbReference type="ARBA" id="ARBA00008979"/>
    </source>
</evidence>
<comment type="similarity">
    <text evidence="2">Belongs to the G-protein coupled receptor 2 family. Mth subfamily.</text>
</comment>
<dbReference type="AlphaFoldDB" id="A0A6V7GTE1"/>
<keyword evidence="8" id="KW-0675">Receptor</keyword>
<dbReference type="SUPFAM" id="SSF81321">
    <property type="entry name" value="Family A G protein-coupled receptor-like"/>
    <property type="match status" value="1"/>
</dbReference>
<evidence type="ECO:0000256" key="8">
    <source>
        <dbReference type="ARBA" id="ARBA00023170"/>
    </source>
</evidence>
<feature type="transmembrane region" description="Helical" evidence="10">
    <location>
        <begin position="239"/>
        <end position="259"/>
    </location>
</feature>
<dbReference type="InterPro" id="IPR023311">
    <property type="entry name" value="Methusela_ecto_dom_2"/>
</dbReference>
<dbReference type="InterPro" id="IPR000832">
    <property type="entry name" value="GPCR_2_secretin-like"/>
</dbReference>
<evidence type="ECO:0000256" key="7">
    <source>
        <dbReference type="ARBA" id="ARBA00023136"/>
    </source>
</evidence>
<keyword evidence="3 10" id="KW-0812">Transmembrane</keyword>
<dbReference type="PANTHER" id="PTHR46953:SF1">
    <property type="entry name" value="G-PROTEIN COUPLED RECEPTOR MTH-LIKE 1-RELATED"/>
    <property type="match status" value="1"/>
</dbReference>
<dbReference type="GO" id="GO:0016020">
    <property type="term" value="C:membrane"/>
    <property type="evidence" value="ECO:0007669"/>
    <property type="project" value="UniProtKB-SubCell"/>
</dbReference>
<evidence type="ECO:0000256" key="6">
    <source>
        <dbReference type="ARBA" id="ARBA00023040"/>
    </source>
</evidence>
<dbReference type="CDD" id="cd15039">
    <property type="entry name" value="7tmB3_Methuselah-like"/>
    <property type="match status" value="1"/>
</dbReference>
<evidence type="ECO:0000256" key="3">
    <source>
        <dbReference type="ARBA" id="ARBA00022692"/>
    </source>
</evidence>
<feature type="transmembrane region" description="Helical" evidence="10">
    <location>
        <begin position="371"/>
        <end position="392"/>
    </location>
</feature>
<reference evidence="12" key="1">
    <citation type="submission" date="2020-07" db="EMBL/GenBank/DDBJ databases">
        <authorList>
            <person name="Nazaruddin N."/>
        </authorList>
    </citation>
    <scope>NUCLEOTIDE SEQUENCE</scope>
</reference>
<name>A0A6V7GTE1_9HYME</name>
<proteinExistence type="inferred from homology"/>